<organism evidence="9 10">
    <name type="scientific">Geomonas diazotrophica</name>
    <dbReference type="NCBI Taxonomy" id="2843197"/>
    <lineage>
        <taxon>Bacteria</taxon>
        <taxon>Pseudomonadati</taxon>
        <taxon>Thermodesulfobacteriota</taxon>
        <taxon>Desulfuromonadia</taxon>
        <taxon>Geobacterales</taxon>
        <taxon>Geobacteraceae</taxon>
        <taxon>Geomonas</taxon>
    </lineage>
</organism>
<evidence type="ECO:0000313" key="9">
    <source>
        <dbReference type="EMBL" id="QWV96519.1"/>
    </source>
</evidence>
<reference evidence="9 10" key="1">
    <citation type="submission" date="2021-06" db="EMBL/GenBank/DDBJ databases">
        <title>Gemonas diversity in paddy soil.</title>
        <authorList>
            <person name="Liu G."/>
        </authorList>
    </citation>
    <scope>NUCLEOTIDE SEQUENCE [LARGE SCALE GENOMIC DNA]</scope>
    <source>
        <strain evidence="9 10">RG29</strain>
    </source>
</reference>
<evidence type="ECO:0000313" key="10">
    <source>
        <dbReference type="Proteomes" id="UP000683493"/>
    </source>
</evidence>
<feature type="signal peptide" evidence="7">
    <location>
        <begin position="1"/>
        <end position="28"/>
    </location>
</feature>
<dbReference type="Proteomes" id="UP000683493">
    <property type="component" value="Chromosome"/>
</dbReference>
<comment type="similarity">
    <text evidence="2 6">Belongs to the FKBP-type PPIase family.</text>
</comment>
<dbReference type="InterPro" id="IPR001179">
    <property type="entry name" value="PPIase_FKBP_dom"/>
</dbReference>
<proteinExistence type="inferred from homology"/>
<comment type="catalytic activity">
    <reaction evidence="1 5 6">
        <text>[protein]-peptidylproline (omega=180) = [protein]-peptidylproline (omega=0)</text>
        <dbReference type="Rhea" id="RHEA:16237"/>
        <dbReference type="Rhea" id="RHEA-COMP:10747"/>
        <dbReference type="Rhea" id="RHEA-COMP:10748"/>
        <dbReference type="ChEBI" id="CHEBI:83833"/>
        <dbReference type="ChEBI" id="CHEBI:83834"/>
        <dbReference type="EC" id="5.2.1.8"/>
    </reaction>
</comment>
<evidence type="ECO:0000256" key="7">
    <source>
        <dbReference type="SAM" id="SignalP"/>
    </source>
</evidence>
<dbReference type="EMBL" id="CP076724">
    <property type="protein sequence ID" value="QWV96519.1"/>
    <property type="molecule type" value="Genomic_DNA"/>
</dbReference>
<keyword evidence="10" id="KW-1185">Reference proteome</keyword>
<name>A0ABX8JIR2_9BACT</name>
<keyword evidence="7" id="KW-0732">Signal</keyword>
<evidence type="ECO:0000256" key="1">
    <source>
        <dbReference type="ARBA" id="ARBA00000971"/>
    </source>
</evidence>
<dbReference type="PANTHER" id="PTHR43811:SF19">
    <property type="entry name" value="39 KDA FK506-BINDING NUCLEAR PROTEIN"/>
    <property type="match status" value="1"/>
</dbReference>
<evidence type="ECO:0000256" key="2">
    <source>
        <dbReference type="ARBA" id="ARBA00006577"/>
    </source>
</evidence>
<keyword evidence="4 5" id="KW-0413">Isomerase</keyword>
<dbReference type="PROSITE" id="PS51257">
    <property type="entry name" value="PROKAR_LIPOPROTEIN"/>
    <property type="match status" value="1"/>
</dbReference>
<protein>
    <recommendedName>
        <fullName evidence="6">Peptidyl-prolyl cis-trans isomerase</fullName>
        <ecNumber evidence="6">5.2.1.8</ecNumber>
    </recommendedName>
</protein>
<feature type="domain" description="PPIase FKBP-type" evidence="8">
    <location>
        <begin position="149"/>
        <end position="237"/>
    </location>
</feature>
<evidence type="ECO:0000256" key="4">
    <source>
        <dbReference type="ARBA" id="ARBA00023235"/>
    </source>
</evidence>
<dbReference type="Pfam" id="PF00254">
    <property type="entry name" value="FKBP_C"/>
    <property type="match status" value="1"/>
</dbReference>
<dbReference type="EC" id="5.2.1.8" evidence="6"/>
<dbReference type="PANTHER" id="PTHR43811">
    <property type="entry name" value="FKBP-TYPE PEPTIDYL-PROLYL CIS-TRANS ISOMERASE FKPA"/>
    <property type="match status" value="1"/>
</dbReference>
<dbReference type="GO" id="GO:0003755">
    <property type="term" value="F:peptidyl-prolyl cis-trans isomerase activity"/>
    <property type="evidence" value="ECO:0007669"/>
    <property type="project" value="UniProtKB-EC"/>
</dbReference>
<evidence type="ECO:0000256" key="6">
    <source>
        <dbReference type="RuleBase" id="RU003915"/>
    </source>
</evidence>
<gene>
    <name evidence="9" type="ORF">KP005_14210</name>
</gene>
<keyword evidence="3 5" id="KW-0697">Rotamase</keyword>
<feature type="chain" id="PRO_5045305029" description="Peptidyl-prolyl cis-trans isomerase" evidence="7">
    <location>
        <begin position="29"/>
        <end position="238"/>
    </location>
</feature>
<dbReference type="PROSITE" id="PS50059">
    <property type="entry name" value="FKBP_PPIASE"/>
    <property type="match status" value="1"/>
</dbReference>
<evidence type="ECO:0000256" key="3">
    <source>
        <dbReference type="ARBA" id="ARBA00023110"/>
    </source>
</evidence>
<accession>A0ABX8JIR2</accession>
<evidence type="ECO:0000259" key="8">
    <source>
        <dbReference type="PROSITE" id="PS50059"/>
    </source>
</evidence>
<evidence type="ECO:0000256" key="5">
    <source>
        <dbReference type="PROSITE-ProRule" id="PRU00277"/>
    </source>
</evidence>
<sequence>MKNPVMLVFCGGVLACQILGFLPAPVIAAPAKPASQAGLIDLNLATKEQLMSLPGVGEEEAGKIIDGRPYSEKMQLLKRAILPSRVFYPILDKTTIGLKAFNDDSQEKEKKEFLSGLQKTLKAPKLVKTRSGLKYLDLEPGTGRAPHQGKKVRVHYTGWLQDGTKFDSSLDRGKPIMFTLGTGEVIKGWDEGLASMKVGGKRRLIIPAKLGYGEKGAGGKIPPNADLVFDVELVDAEP</sequence>